<accession>A0A6C0LH21</accession>
<proteinExistence type="predicted"/>
<dbReference type="AlphaFoldDB" id="A0A6C0LH21"/>
<name>A0A6C0LH21_9ZZZZ</name>
<reference evidence="1" key="1">
    <citation type="journal article" date="2020" name="Nature">
        <title>Giant virus diversity and host interactions through global metagenomics.</title>
        <authorList>
            <person name="Schulz F."/>
            <person name="Roux S."/>
            <person name="Paez-Espino D."/>
            <person name="Jungbluth S."/>
            <person name="Walsh D.A."/>
            <person name="Denef V.J."/>
            <person name="McMahon K.D."/>
            <person name="Konstantinidis K.T."/>
            <person name="Eloe-Fadrosh E.A."/>
            <person name="Kyrpides N.C."/>
            <person name="Woyke T."/>
        </authorList>
    </citation>
    <scope>NUCLEOTIDE SEQUENCE</scope>
    <source>
        <strain evidence="1">GVMAG-M-3300027833-11</strain>
    </source>
</reference>
<evidence type="ECO:0000313" key="1">
    <source>
        <dbReference type="EMBL" id="QHU30296.1"/>
    </source>
</evidence>
<organism evidence="1">
    <name type="scientific">viral metagenome</name>
    <dbReference type="NCBI Taxonomy" id="1070528"/>
    <lineage>
        <taxon>unclassified sequences</taxon>
        <taxon>metagenomes</taxon>
        <taxon>organismal metagenomes</taxon>
    </lineage>
</organism>
<dbReference type="EMBL" id="MN740505">
    <property type="protein sequence ID" value="QHU30296.1"/>
    <property type="molecule type" value="Genomic_DNA"/>
</dbReference>
<sequence length="426" mass="44415">MPIDGANILTNLSAGKLSGIQLAGAFSMEEQTAIDASNITGQVQKLVLKLKETDRGTGSFQTLTSAAFLEVDVDMNLIHSFNPSSGTNGQDDSHSLAEAHVGTDAQIAIAKRAATSAYRLDVTNFLAVADNLATHTQYDAATKVLTTSWFPAGAIVLDLDGDDSIKDRVAGNVSVKSANGDDRSFLVSADQLEAGIMMYAKVAVDCAQAMPQIQGSTTFKPTGAVMNGDDGANAEGLKIVLTGVDNYSLAQVLTVATGDGALGSIQITEAADPTAAAADDFEEVIQLDDLLGAGSVAEKMGDAVQAAIGQNADLIKSFKLKVDAIAHDADGDFSGFCRQLAAGANRTQEDPFLEGDKFIINSASELKLSVQPFQYSFQNGVANASGSVLESVDTINMFKSMNVYAVLKQSAAPAPMMKTLDGDLHA</sequence>
<protein>
    <submittedName>
        <fullName evidence="1">Uncharacterized protein</fullName>
    </submittedName>
</protein>